<evidence type="ECO:0000313" key="1">
    <source>
        <dbReference type="EMBL" id="AYQ55122.1"/>
    </source>
</evidence>
<sequence>MSMELDFENPEKAIDMVDELEGEDLLCALNECEAAIYNGETGLDRLMERLTEKAGSIQKAILDSHPMGEIKVRGDCFFQSVCCQRFKDDVVSMKVHIAIDDCMSGAFSMYTVDPELAEAAARSEGWDPDGGYIEFGKCPYCGKEMDEFMIPIDEE</sequence>
<organism evidence="1 2">
    <name type="scientific">Methanomethylophilus alvi</name>
    <dbReference type="NCBI Taxonomy" id="1291540"/>
    <lineage>
        <taxon>Archaea</taxon>
        <taxon>Methanobacteriati</taxon>
        <taxon>Thermoplasmatota</taxon>
        <taxon>Thermoplasmata</taxon>
        <taxon>Methanomassiliicoccales</taxon>
        <taxon>Methanomethylophilaceae</taxon>
        <taxon>Methanomethylophilus</taxon>
    </lineage>
</organism>
<gene>
    <name evidence="1" type="ORF">BKD89_04805</name>
</gene>
<name>A0A3G3IHY6_9ARCH</name>
<dbReference type="AlphaFoldDB" id="A0A3G3IHY6"/>
<protein>
    <submittedName>
        <fullName evidence="1">Uncharacterized protein</fullName>
    </submittedName>
</protein>
<accession>A0A3G3IHY6</accession>
<reference evidence="1 2" key="1">
    <citation type="submission" date="2016-10" db="EMBL/GenBank/DDBJ databases">
        <title>Complete genome of the TMA-utilizing, human hosted archaeon Methanomethylophilus alvus Gen. nov, sp. nov., strain Mx-05, derived from a pure culture.</title>
        <authorList>
            <person name="Brugere J.-F."/>
            <person name="Ben Hania W."/>
            <person name="Chaudhary P.P."/>
            <person name="Gaci N."/>
            <person name="Borrel G."/>
            <person name="Cao Van Tuat L."/>
            <person name="Fardeau M.-L."/>
            <person name="Harris H.M.B."/>
            <person name="O'Toole P.W."/>
            <person name="Ollivier B."/>
        </authorList>
    </citation>
    <scope>NUCLEOTIDE SEQUENCE [LARGE SCALE GENOMIC DNA]</scope>
    <source>
        <strain evidence="1 2">Mx-05</strain>
    </source>
</reference>
<evidence type="ECO:0000313" key="2">
    <source>
        <dbReference type="Proteomes" id="UP000273278"/>
    </source>
</evidence>
<dbReference type="Proteomes" id="UP000273278">
    <property type="component" value="Chromosome"/>
</dbReference>
<dbReference type="EMBL" id="CP017686">
    <property type="protein sequence ID" value="AYQ55122.1"/>
    <property type="molecule type" value="Genomic_DNA"/>
</dbReference>
<proteinExistence type="predicted"/>